<dbReference type="InterPro" id="IPR002123">
    <property type="entry name" value="Plipid/glycerol_acylTrfase"/>
</dbReference>
<dbReference type="CDD" id="cd07989">
    <property type="entry name" value="LPLAT_AGPAT-like"/>
    <property type="match status" value="1"/>
</dbReference>
<dbReference type="PANTHER" id="PTHR10434">
    <property type="entry name" value="1-ACYL-SN-GLYCEROL-3-PHOSPHATE ACYLTRANSFERASE"/>
    <property type="match status" value="1"/>
</dbReference>
<proteinExistence type="predicted"/>
<evidence type="ECO:0000256" key="4">
    <source>
        <dbReference type="ARBA" id="ARBA00023098"/>
    </source>
</evidence>
<keyword evidence="2" id="KW-0444">Lipid biosynthesis</keyword>
<dbReference type="Pfam" id="PF01553">
    <property type="entry name" value="Acyltransferase"/>
    <property type="match status" value="1"/>
</dbReference>
<dbReference type="AlphaFoldDB" id="A0A8D5GCQ6"/>
<keyword evidence="5 7" id="KW-0012">Acyltransferase</keyword>
<dbReference type="KEGG" id="mpau:ZMTM_04180"/>
<protein>
    <submittedName>
        <fullName evidence="7">1-acyl-sn-glycerol-3-phosphate acyltransferase</fullName>
    </submittedName>
</protein>
<keyword evidence="8" id="KW-1185">Reference proteome</keyword>
<keyword evidence="4" id="KW-0443">Lipid metabolism</keyword>
<evidence type="ECO:0000256" key="2">
    <source>
        <dbReference type="ARBA" id="ARBA00022516"/>
    </source>
</evidence>
<feature type="domain" description="Phospholipid/glycerol acyltransferase" evidence="6">
    <location>
        <begin position="86"/>
        <end position="198"/>
    </location>
</feature>
<dbReference type="SMART" id="SM00563">
    <property type="entry name" value="PlsC"/>
    <property type="match status" value="1"/>
</dbReference>
<evidence type="ECO:0000256" key="3">
    <source>
        <dbReference type="ARBA" id="ARBA00022679"/>
    </source>
</evidence>
<dbReference type="GO" id="GO:0003841">
    <property type="term" value="F:1-acylglycerol-3-phosphate O-acyltransferase activity"/>
    <property type="evidence" value="ECO:0007669"/>
    <property type="project" value="TreeGrafter"/>
</dbReference>
<dbReference type="PANTHER" id="PTHR10434:SF64">
    <property type="entry name" value="1-ACYL-SN-GLYCEROL-3-PHOSPHATE ACYLTRANSFERASE-RELATED"/>
    <property type="match status" value="1"/>
</dbReference>
<name>A0A8D5GCQ6_9PROT</name>
<organism evidence="7 8">
    <name type="scientific">Methyloradius palustris</name>
    <dbReference type="NCBI Taxonomy" id="2778876"/>
    <lineage>
        <taxon>Bacteria</taxon>
        <taxon>Pseudomonadati</taxon>
        <taxon>Pseudomonadota</taxon>
        <taxon>Betaproteobacteria</taxon>
        <taxon>Nitrosomonadales</taxon>
        <taxon>Methylophilaceae</taxon>
        <taxon>Methyloradius</taxon>
    </lineage>
</organism>
<evidence type="ECO:0000313" key="7">
    <source>
        <dbReference type="EMBL" id="BCM24159.1"/>
    </source>
</evidence>
<gene>
    <name evidence="7" type="ORF">ZMTM_04180</name>
</gene>
<evidence type="ECO:0000256" key="5">
    <source>
        <dbReference type="ARBA" id="ARBA00023315"/>
    </source>
</evidence>
<sequence length="265" mass="29920">MSSITLGSFAPTILPQHSSLVTRIYRSIRLIIHTLYGVVVASTVLPRVSARNRELIISRWSRKLLGVLNIKIVVTGKVPANDVTNVMFIANHISWVDIHALNSVRTVRFVAKSEIRHWPLIGWFAMKVNTLFTERERKQDAGRMVKVATESLKSNDCLCYFPEGTTTDGTEIKPFKSSLIQAAINANSQVWPFAISYPLPDGKPNLEMAYWGDISFFESMKMIIAQRTPVVVMDFLTPINPQEHDRRDLANLTRQEIAEKLNLAA</sequence>
<accession>A0A8D5GCQ6</accession>
<dbReference type="SUPFAM" id="SSF69593">
    <property type="entry name" value="Glycerol-3-phosphate (1)-acyltransferase"/>
    <property type="match status" value="1"/>
</dbReference>
<evidence type="ECO:0000256" key="1">
    <source>
        <dbReference type="ARBA" id="ARBA00005189"/>
    </source>
</evidence>
<evidence type="ECO:0000313" key="8">
    <source>
        <dbReference type="Proteomes" id="UP000826722"/>
    </source>
</evidence>
<dbReference type="GO" id="GO:0006654">
    <property type="term" value="P:phosphatidic acid biosynthetic process"/>
    <property type="evidence" value="ECO:0007669"/>
    <property type="project" value="TreeGrafter"/>
</dbReference>
<dbReference type="EMBL" id="AP024110">
    <property type="protein sequence ID" value="BCM24159.1"/>
    <property type="molecule type" value="Genomic_DNA"/>
</dbReference>
<dbReference type="RefSeq" id="WP_221764715.1">
    <property type="nucleotide sequence ID" value="NZ_AP024110.1"/>
</dbReference>
<evidence type="ECO:0000259" key="6">
    <source>
        <dbReference type="SMART" id="SM00563"/>
    </source>
</evidence>
<keyword evidence="3" id="KW-0808">Transferase</keyword>
<comment type="pathway">
    <text evidence="1">Lipid metabolism.</text>
</comment>
<dbReference type="Proteomes" id="UP000826722">
    <property type="component" value="Chromosome"/>
</dbReference>
<reference evidence="7" key="1">
    <citation type="journal article" date="2021" name="Arch. Microbiol.">
        <title>Methyloradius palustris gen. nov., sp. nov., a methanol-oxidizing bacterium isolated from snow.</title>
        <authorList>
            <person name="Miyadera T."/>
            <person name="Kojima H."/>
            <person name="Fukui M."/>
        </authorList>
    </citation>
    <scope>NUCLEOTIDE SEQUENCE</scope>
    <source>
        <strain evidence="7">Zm11</strain>
    </source>
</reference>